<feature type="compositionally biased region" description="Polar residues" evidence="1">
    <location>
        <begin position="673"/>
        <end position="683"/>
    </location>
</feature>
<feature type="region of interest" description="Disordered" evidence="1">
    <location>
        <begin position="744"/>
        <end position="819"/>
    </location>
</feature>
<feature type="region of interest" description="Disordered" evidence="1">
    <location>
        <begin position="527"/>
        <end position="548"/>
    </location>
</feature>
<feature type="compositionally biased region" description="Low complexity" evidence="1">
    <location>
        <begin position="616"/>
        <end position="632"/>
    </location>
</feature>
<sequence length="860" mass="89847">MLPLYTYFVTFGTTATASDPSSPPTAIVPSTDSEWFLICRALLNLESIRIVGLYLLAGRKSIILSEYSFLLELGDSSDASNHGRKDTWYYIQKNVVPPRISYYHPCAEPYVEKYGAGCSSGSYIPKIADIKYEQKLQIVAESASTPYYVDSAPSPVSVYAVAPQPPISLNSEQISVPFSPATSLLNTRESTVLPPEYSSSSSSYGVSSNESPQVANGPGLAHEAHAVASDTYTNVTADVDVPPPGYLDSVPTAMTTQRQLPVLLRPAAAPPRQLPFRRISIGVSGSPAGPRPRPHPATNLARRNSAASSGGMLVAIPVAGPGPPRTPVSANDGNLTLQSMDTGLFDTTMSMSLAAPPPPTPNPEQYFQPPPVARNVSITLVGDSARPIPGPVPSSRPTATMQVFQPPIAQFSAMMMGDSVGSTLAPTLSDIDPSVGRRPNSMYQVVQSPAAQVSSSMMMMGGTAGPSSSPAHSVVDPLVGRRPNSMIQVMQLPSQMNIGSVPPSPLAPTPAATLPLTASMTPAQKLFASSKSTSSSPTINLSSPGSGRPMISATAVSASAYNHDSNPINSFYTTGVEQSLQQSLQQHQQRPPQHLGVGHSVRGRRSSSFTGNQLHSTASLPQSSSSSSYGSSQIVDRYNNLKSSSVPGPSSNLDTGFGPPSTPSFTLVARPPSLSQQAEQSTVDQTPAIVLPASYQPSPLPPPPLFPSSTFGPMPMPVPSPVPNYNLVPPPPPVLNVHANSGPPPLVHHYPPQHPSYSGPGPASAPYAMPPPNVVPQALPNQHPAPSSAPVAMAAGPSSYPQESHPTTGNGGDDSHSGTLHSIAEAAKPYGKVAADAAIKAGVRYGTELVVKSVLQSIIS</sequence>
<gene>
    <name evidence="2" type="ORF">D9757_008699</name>
</gene>
<feature type="region of interest" description="Disordered" evidence="1">
    <location>
        <begin position="282"/>
        <end position="302"/>
    </location>
</feature>
<feature type="compositionally biased region" description="Low complexity" evidence="1">
    <location>
        <begin position="198"/>
        <end position="211"/>
    </location>
</feature>
<feature type="region of interest" description="Disordered" evidence="1">
    <location>
        <begin position="576"/>
        <end position="683"/>
    </location>
</feature>
<name>A0A8H5H8K5_9AGAR</name>
<comment type="caution">
    <text evidence="2">The sequence shown here is derived from an EMBL/GenBank/DDBJ whole genome shotgun (WGS) entry which is preliminary data.</text>
</comment>
<evidence type="ECO:0000256" key="1">
    <source>
        <dbReference type="SAM" id="MobiDB-lite"/>
    </source>
</evidence>
<feature type="compositionally biased region" description="Polar residues" evidence="1">
    <location>
        <begin position="640"/>
        <end position="654"/>
    </location>
</feature>
<protein>
    <submittedName>
        <fullName evidence="2">Uncharacterized protein</fullName>
    </submittedName>
</protein>
<proteinExistence type="predicted"/>
<feature type="compositionally biased region" description="Low complexity" evidence="1">
    <location>
        <begin position="578"/>
        <end position="600"/>
    </location>
</feature>
<dbReference type="OrthoDB" id="2367685at2759"/>
<accession>A0A8H5H8K5</accession>
<dbReference type="Proteomes" id="UP000518752">
    <property type="component" value="Unassembled WGS sequence"/>
</dbReference>
<keyword evidence="3" id="KW-1185">Reference proteome</keyword>
<evidence type="ECO:0000313" key="2">
    <source>
        <dbReference type="EMBL" id="KAF5378961.1"/>
    </source>
</evidence>
<feature type="compositionally biased region" description="Low complexity" evidence="1">
    <location>
        <begin position="784"/>
        <end position="799"/>
    </location>
</feature>
<feature type="region of interest" description="Disordered" evidence="1">
    <location>
        <begin position="189"/>
        <end position="218"/>
    </location>
</feature>
<dbReference type="EMBL" id="JAACJN010000073">
    <property type="protein sequence ID" value="KAF5378961.1"/>
    <property type="molecule type" value="Genomic_DNA"/>
</dbReference>
<dbReference type="AlphaFoldDB" id="A0A8H5H8K5"/>
<evidence type="ECO:0000313" key="3">
    <source>
        <dbReference type="Proteomes" id="UP000518752"/>
    </source>
</evidence>
<organism evidence="2 3">
    <name type="scientific">Collybiopsis confluens</name>
    <dbReference type="NCBI Taxonomy" id="2823264"/>
    <lineage>
        <taxon>Eukaryota</taxon>
        <taxon>Fungi</taxon>
        <taxon>Dikarya</taxon>
        <taxon>Basidiomycota</taxon>
        <taxon>Agaricomycotina</taxon>
        <taxon>Agaricomycetes</taxon>
        <taxon>Agaricomycetidae</taxon>
        <taxon>Agaricales</taxon>
        <taxon>Marasmiineae</taxon>
        <taxon>Omphalotaceae</taxon>
        <taxon>Collybiopsis</taxon>
    </lineage>
</organism>
<reference evidence="2 3" key="1">
    <citation type="journal article" date="2020" name="ISME J.">
        <title>Uncovering the hidden diversity of litter-decomposition mechanisms in mushroom-forming fungi.</title>
        <authorList>
            <person name="Floudas D."/>
            <person name="Bentzer J."/>
            <person name="Ahren D."/>
            <person name="Johansson T."/>
            <person name="Persson P."/>
            <person name="Tunlid A."/>
        </authorList>
    </citation>
    <scope>NUCLEOTIDE SEQUENCE [LARGE SCALE GENOMIC DNA]</scope>
    <source>
        <strain evidence="2 3">CBS 406.79</strain>
    </source>
</reference>
<feature type="compositionally biased region" description="Low complexity" evidence="1">
    <location>
        <begin position="755"/>
        <end position="767"/>
    </location>
</feature>
<feature type="compositionally biased region" description="Low complexity" evidence="1">
    <location>
        <begin position="527"/>
        <end position="546"/>
    </location>
</feature>